<dbReference type="InterPro" id="IPR029021">
    <property type="entry name" value="Prot-tyrosine_phosphatase-like"/>
</dbReference>
<feature type="domain" description="C2 tensin-type" evidence="2">
    <location>
        <begin position="102"/>
        <end position="240"/>
    </location>
</feature>
<sequence length="569" mass="68808">MQLEQQIQLNYLTPRILIISQTDFNPQTYVEQKDFVRNHLIDRYDQDYRIFNISNYIFDDQFFDGKVSNFEWRDNHNPNLEILMEFCQSIDDFLAYGQQRTSQVKYLTKFILSGIPVFSKHSCRPYIEVYSMKKTCLKKIYSDEKPHFEQTKYKDQGDREKCQIKIQIQTPLVVEGDILVKFYHNGKFENQFMFQIYFNTAFIPQENFVNYEMDHIEPQNKYEDSRFPCYFYTEAHFQDFCPCNNFTPYKQKCKECIFYLEFDQPKWTYIKESLKEYERHPFENSKTILYGDVEFDDINKILYQQRFDISFQQQKTLINYQAPQKNYKLNILSSVSQYFDEQKEYFLDYLIDLENDLPLDMILIKEAQVEQNTQYNSNNNINGSQMAQINEDQEDEYNYYNQNDIDNNQQLQNQLQNFSSDQDLYKAQQQLMDQQQQKLQQLNQSPLNGLNYQNNNQIYYNNNKQLQNQDQYDKLSAQNSPYFQNNLINEKKSHLSSQSTLEPLEGQQARVFRDKQNFKQKQNQKLKQFAQAKGIVSGNYKSYEEIQQIQYRNRNLKKSSQRQFKNSYF</sequence>
<dbReference type="SUPFAM" id="SSF49562">
    <property type="entry name" value="C2 domain (Calcium/lipid-binding domain, CaLB)"/>
    <property type="match status" value="1"/>
</dbReference>
<dbReference type="PROSITE" id="PS51182">
    <property type="entry name" value="C2_TENSIN"/>
    <property type="match status" value="1"/>
</dbReference>
<dbReference type="SMART" id="SM01326">
    <property type="entry name" value="PTEN_C2"/>
    <property type="match status" value="1"/>
</dbReference>
<organism evidence="3 4">
    <name type="scientific">Pseudocohnilembus persalinus</name>
    <name type="common">Ciliate</name>
    <dbReference type="NCBI Taxonomy" id="266149"/>
    <lineage>
        <taxon>Eukaryota</taxon>
        <taxon>Sar</taxon>
        <taxon>Alveolata</taxon>
        <taxon>Ciliophora</taxon>
        <taxon>Intramacronucleata</taxon>
        <taxon>Oligohymenophorea</taxon>
        <taxon>Scuticociliatia</taxon>
        <taxon>Philasterida</taxon>
        <taxon>Pseudocohnilembidae</taxon>
        <taxon>Pseudocohnilembus</taxon>
    </lineage>
</organism>
<name>A0A0V0Q9F2_PSEPJ</name>
<evidence type="ECO:0000313" key="3">
    <source>
        <dbReference type="EMBL" id="KRW98799.1"/>
    </source>
</evidence>
<protein>
    <submittedName>
        <fullName evidence="3">C2 domain</fullName>
    </submittedName>
</protein>
<dbReference type="AlphaFoldDB" id="A0A0V0Q9F2"/>
<keyword evidence="1" id="KW-0175">Coiled coil</keyword>
<dbReference type="InParanoid" id="A0A0V0Q9F2"/>
<dbReference type="PANTHER" id="PTHR12305">
    <property type="entry name" value="PHOSPHATASE WITH HOMOLOGY TO TENSIN"/>
    <property type="match status" value="1"/>
</dbReference>
<dbReference type="InterPro" id="IPR035892">
    <property type="entry name" value="C2_domain_sf"/>
</dbReference>
<reference evidence="3 4" key="1">
    <citation type="journal article" date="2015" name="Sci. Rep.">
        <title>Genome of the facultative scuticociliatosis pathogen Pseudocohnilembus persalinus provides insight into its virulence through horizontal gene transfer.</title>
        <authorList>
            <person name="Xiong J."/>
            <person name="Wang G."/>
            <person name="Cheng J."/>
            <person name="Tian M."/>
            <person name="Pan X."/>
            <person name="Warren A."/>
            <person name="Jiang C."/>
            <person name="Yuan D."/>
            <person name="Miao W."/>
        </authorList>
    </citation>
    <scope>NUCLEOTIDE SEQUENCE [LARGE SCALE GENOMIC DNA]</scope>
    <source>
        <strain evidence="3">36N120E</strain>
    </source>
</reference>
<evidence type="ECO:0000313" key="4">
    <source>
        <dbReference type="Proteomes" id="UP000054937"/>
    </source>
</evidence>
<dbReference type="GO" id="GO:0016314">
    <property type="term" value="F:phosphatidylinositol-3,4,5-trisphosphate 3-phosphatase activity"/>
    <property type="evidence" value="ECO:0007669"/>
    <property type="project" value="TreeGrafter"/>
</dbReference>
<keyword evidence="4" id="KW-1185">Reference proteome</keyword>
<accession>A0A0V0Q9F2</accession>
<dbReference type="PANTHER" id="PTHR12305:SF60">
    <property type="entry name" value="PHOSPHATIDYLINOSITOL 3,4,5-TRISPHOSPHATE 3-PHOSPHATASE TPTE2-RELATED"/>
    <property type="match status" value="1"/>
</dbReference>
<dbReference type="Gene3D" id="3.90.190.10">
    <property type="entry name" value="Protein tyrosine phosphatase superfamily"/>
    <property type="match status" value="1"/>
</dbReference>
<evidence type="ECO:0000256" key="1">
    <source>
        <dbReference type="SAM" id="Coils"/>
    </source>
</evidence>
<feature type="coiled-coil region" evidence="1">
    <location>
        <begin position="401"/>
        <end position="445"/>
    </location>
</feature>
<proteinExistence type="predicted"/>
<dbReference type="InterPro" id="IPR014020">
    <property type="entry name" value="Tensin_C2-dom"/>
</dbReference>
<dbReference type="GO" id="GO:0005829">
    <property type="term" value="C:cytosol"/>
    <property type="evidence" value="ECO:0007669"/>
    <property type="project" value="TreeGrafter"/>
</dbReference>
<dbReference type="Gene3D" id="2.60.40.1110">
    <property type="match status" value="1"/>
</dbReference>
<dbReference type="EMBL" id="LDAU01000229">
    <property type="protein sequence ID" value="KRW98799.1"/>
    <property type="molecule type" value="Genomic_DNA"/>
</dbReference>
<dbReference type="InterPro" id="IPR051281">
    <property type="entry name" value="Dual-spec_lipid-protein_phosph"/>
</dbReference>
<comment type="caution">
    <text evidence="3">The sequence shown here is derived from an EMBL/GenBank/DDBJ whole genome shotgun (WGS) entry which is preliminary data.</text>
</comment>
<gene>
    <name evidence="3" type="ORF">PPERSA_10570</name>
</gene>
<evidence type="ECO:0000259" key="2">
    <source>
        <dbReference type="PROSITE" id="PS51182"/>
    </source>
</evidence>
<dbReference type="Proteomes" id="UP000054937">
    <property type="component" value="Unassembled WGS sequence"/>
</dbReference>
<dbReference type="Pfam" id="PF10409">
    <property type="entry name" value="PTEN_C2"/>
    <property type="match status" value="1"/>
</dbReference>